<proteinExistence type="predicted"/>
<dbReference type="EMBL" id="VJMP01000003">
    <property type="protein sequence ID" value="TRL78059.1"/>
    <property type="molecule type" value="Genomic_DNA"/>
</dbReference>
<dbReference type="Proteomes" id="UP000316594">
    <property type="component" value="Unassembled WGS sequence"/>
</dbReference>
<dbReference type="PRINTS" id="PR01998">
    <property type="entry name" value="MTP2STAPHYLO"/>
</dbReference>
<dbReference type="PRINTS" id="PR01997">
    <property type="entry name" value="MTP2FAMILY"/>
</dbReference>
<organism evidence="2 3">
    <name type="scientific">Staphylococcus haemolyticus</name>
    <dbReference type="NCBI Taxonomy" id="1283"/>
    <lineage>
        <taxon>Bacteria</taxon>
        <taxon>Bacillati</taxon>
        <taxon>Bacillota</taxon>
        <taxon>Bacilli</taxon>
        <taxon>Bacillales</taxon>
        <taxon>Staphylococcaceae</taxon>
        <taxon>Staphylococcus</taxon>
    </lineage>
</organism>
<evidence type="ECO:0000256" key="1">
    <source>
        <dbReference type="SAM" id="MobiDB-lite"/>
    </source>
</evidence>
<gene>
    <name evidence="2" type="ORF">FNL11_04895</name>
</gene>
<dbReference type="AlphaFoldDB" id="A0AB38PG38"/>
<sequence length="181" mass="20320">MPTKQGTDELVLIRKLGDRKDANKVMLVTELERETEKDRDTEATFDGSVNSGGTLESTVTINCYMDQKDTLCDEIEDATEDDTPYELWVINKRVQNSEGKYKAEYRQGYWNSITRTNEADGIAEFETEFGVYLKKQRGYATLPQAIEANKAAYGFHDTVASDPADDGLAESIPQPTEVETV</sequence>
<accession>A0AB38PG38</accession>
<evidence type="ECO:0000313" key="3">
    <source>
        <dbReference type="Proteomes" id="UP000316594"/>
    </source>
</evidence>
<protein>
    <submittedName>
        <fullName evidence="2">Phage major tail protein, TP901-1 family</fullName>
    </submittedName>
</protein>
<dbReference type="InterPro" id="IPR011855">
    <property type="entry name" value="Phgtail_TP901_1"/>
</dbReference>
<name>A0AB38PG38_STAHA</name>
<reference evidence="2 3" key="1">
    <citation type="submission" date="2019-07" db="EMBL/GenBank/DDBJ databases">
        <title>Genome Sequencing and Assembly of Staphylococcus haemolyticus SDA2.</title>
        <authorList>
            <person name="Emmons C.B."/>
            <person name="Park C."/>
            <person name="Sevigny J.L."/>
            <person name="Andam C."/>
        </authorList>
    </citation>
    <scope>NUCLEOTIDE SEQUENCE [LARGE SCALE GENOMIC DNA]</scope>
    <source>
        <strain evidence="2 3">SDA2</strain>
    </source>
</reference>
<dbReference type="Pfam" id="PF06199">
    <property type="entry name" value="Phage_tail_2"/>
    <property type="match status" value="1"/>
</dbReference>
<comment type="caution">
    <text evidence="2">The sequence shown here is derived from an EMBL/GenBank/DDBJ whole genome shotgun (WGS) entry which is preliminary data.</text>
</comment>
<dbReference type="RefSeq" id="WP_053019812.1">
    <property type="nucleotide sequence ID" value="NZ_CUFM01000002.1"/>
</dbReference>
<feature type="region of interest" description="Disordered" evidence="1">
    <location>
        <begin position="157"/>
        <end position="181"/>
    </location>
</feature>
<dbReference type="NCBIfam" id="TIGR02126">
    <property type="entry name" value="phgtail_TP901_1"/>
    <property type="match status" value="1"/>
</dbReference>
<dbReference type="InterPro" id="IPR022345">
    <property type="entry name" value="Phage_69_Orf23_MTP"/>
</dbReference>
<evidence type="ECO:0000313" key="2">
    <source>
        <dbReference type="EMBL" id="TRL78059.1"/>
    </source>
</evidence>